<evidence type="ECO:0000256" key="3">
    <source>
        <dbReference type="ARBA" id="ARBA00023163"/>
    </source>
</evidence>
<evidence type="ECO:0000259" key="4">
    <source>
        <dbReference type="PROSITE" id="PS01124"/>
    </source>
</evidence>
<dbReference type="RefSeq" id="WP_308197813.1">
    <property type="nucleotide sequence ID" value="NZ_JAMZDZ010000001.1"/>
</dbReference>
<evidence type="ECO:0000256" key="1">
    <source>
        <dbReference type="ARBA" id="ARBA00023015"/>
    </source>
</evidence>
<keyword evidence="2" id="KW-0238">DNA-binding</keyword>
<feature type="domain" description="HTH araC/xylS-type" evidence="4">
    <location>
        <begin position="160"/>
        <end position="258"/>
    </location>
</feature>
<dbReference type="InterPro" id="IPR018062">
    <property type="entry name" value="HTH_AraC-typ_CS"/>
</dbReference>
<proteinExistence type="predicted"/>
<dbReference type="Pfam" id="PF20240">
    <property type="entry name" value="DUF6597"/>
    <property type="match status" value="1"/>
</dbReference>
<keyword evidence="6" id="KW-1185">Reference proteome</keyword>
<keyword evidence="1" id="KW-0805">Transcription regulation</keyword>
<dbReference type="InterPro" id="IPR009057">
    <property type="entry name" value="Homeodomain-like_sf"/>
</dbReference>
<evidence type="ECO:0000256" key="2">
    <source>
        <dbReference type="ARBA" id="ARBA00023125"/>
    </source>
</evidence>
<organism evidence="5 6">
    <name type="scientific">Hamadaea flava</name>
    <dbReference type="NCBI Taxonomy" id="1742688"/>
    <lineage>
        <taxon>Bacteria</taxon>
        <taxon>Bacillati</taxon>
        <taxon>Actinomycetota</taxon>
        <taxon>Actinomycetes</taxon>
        <taxon>Micromonosporales</taxon>
        <taxon>Micromonosporaceae</taxon>
        <taxon>Hamadaea</taxon>
    </lineage>
</organism>
<keyword evidence="3" id="KW-0804">Transcription</keyword>
<comment type="caution">
    <text evidence="5">The sequence shown here is derived from an EMBL/GenBank/DDBJ whole genome shotgun (WGS) entry which is preliminary data.</text>
</comment>
<gene>
    <name evidence="5" type="ORF">ACFOZ4_15240</name>
</gene>
<protein>
    <submittedName>
        <fullName evidence="5">Helix-turn-helix domain-containing protein</fullName>
    </submittedName>
</protein>
<name>A0ABV8LND0_9ACTN</name>
<dbReference type="InterPro" id="IPR018060">
    <property type="entry name" value="HTH_AraC"/>
</dbReference>
<evidence type="ECO:0000313" key="5">
    <source>
        <dbReference type="EMBL" id="MFC4131963.1"/>
    </source>
</evidence>
<dbReference type="SMART" id="SM00342">
    <property type="entry name" value="HTH_ARAC"/>
    <property type="match status" value="1"/>
</dbReference>
<dbReference type="Gene3D" id="1.10.10.60">
    <property type="entry name" value="Homeodomain-like"/>
    <property type="match status" value="1"/>
</dbReference>
<dbReference type="Proteomes" id="UP001595816">
    <property type="component" value="Unassembled WGS sequence"/>
</dbReference>
<dbReference type="Pfam" id="PF12833">
    <property type="entry name" value="HTH_18"/>
    <property type="match status" value="1"/>
</dbReference>
<dbReference type="EMBL" id="JBHSAY010000008">
    <property type="protein sequence ID" value="MFC4131963.1"/>
    <property type="molecule type" value="Genomic_DNA"/>
</dbReference>
<dbReference type="PANTHER" id="PTHR46796">
    <property type="entry name" value="HTH-TYPE TRANSCRIPTIONAL ACTIVATOR RHAS-RELATED"/>
    <property type="match status" value="1"/>
</dbReference>
<reference evidence="6" key="1">
    <citation type="journal article" date="2019" name="Int. J. Syst. Evol. Microbiol.">
        <title>The Global Catalogue of Microorganisms (GCM) 10K type strain sequencing project: providing services to taxonomists for standard genome sequencing and annotation.</title>
        <authorList>
            <consortium name="The Broad Institute Genomics Platform"/>
            <consortium name="The Broad Institute Genome Sequencing Center for Infectious Disease"/>
            <person name="Wu L."/>
            <person name="Ma J."/>
        </authorList>
    </citation>
    <scope>NUCLEOTIDE SEQUENCE [LARGE SCALE GENOMIC DNA]</scope>
    <source>
        <strain evidence="6">CGMCC 4.7289</strain>
    </source>
</reference>
<dbReference type="InterPro" id="IPR050204">
    <property type="entry name" value="AraC_XylS_family_regulators"/>
</dbReference>
<accession>A0ABV8LND0</accession>
<dbReference type="SUPFAM" id="SSF46689">
    <property type="entry name" value="Homeodomain-like"/>
    <property type="match status" value="1"/>
</dbReference>
<dbReference type="PROSITE" id="PS00041">
    <property type="entry name" value="HTH_ARAC_FAMILY_1"/>
    <property type="match status" value="1"/>
</dbReference>
<evidence type="ECO:0000313" key="6">
    <source>
        <dbReference type="Proteomes" id="UP001595816"/>
    </source>
</evidence>
<dbReference type="PROSITE" id="PS01124">
    <property type="entry name" value="HTH_ARAC_FAMILY_2"/>
    <property type="match status" value="1"/>
</dbReference>
<dbReference type="PANTHER" id="PTHR46796:SF13">
    <property type="entry name" value="HTH-TYPE TRANSCRIPTIONAL ACTIVATOR RHAS"/>
    <property type="match status" value="1"/>
</dbReference>
<sequence length="262" mass="29082">MTSKDRGILYPARLPDFHRLPAPEPIAELVRWFWIPEWDIAPGRVSRQHIVSFPASNLVVQPELVMLSGPTTRASYRDLTGRGWAVGALLRPAAMPTFTAAPGDLRDTVAPFEAPDLHEAVVEAMTAADRDERHATAIEVFSTWFAKNALNVSDQGRQANELAELLDGDAEVRTLDDAAARMHVAPRTLHRLATRYVGLSPAEMIRRRRLQEAAERVRTGPGVSLAEIATELGYADHGHLTREFRERLGFTPSGYRAETDES</sequence>
<dbReference type="InterPro" id="IPR046532">
    <property type="entry name" value="DUF6597"/>
</dbReference>